<dbReference type="SMART" id="SM00228">
    <property type="entry name" value="PDZ"/>
    <property type="match status" value="1"/>
</dbReference>
<accession>A0A2I9LP81</accession>
<dbReference type="Gene3D" id="2.30.42.10">
    <property type="match status" value="1"/>
</dbReference>
<proteinExistence type="predicted"/>
<dbReference type="PANTHER" id="PTHR14191:SF28">
    <property type="entry name" value="GH04176P-RELATED"/>
    <property type="match status" value="1"/>
</dbReference>
<dbReference type="AlphaFoldDB" id="A0A2I9LP81"/>
<evidence type="ECO:0000313" key="4">
    <source>
        <dbReference type="EMBL" id="MBW20202.1"/>
    </source>
</evidence>
<evidence type="ECO:0000259" key="3">
    <source>
        <dbReference type="PROSITE" id="PS50106"/>
    </source>
</evidence>
<feature type="domain" description="PDZ" evidence="3">
    <location>
        <begin position="3"/>
        <end position="97"/>
    </location>
</feature>
<evidence type="ECO:0000256" key="1">
    <source>
        <dbReference type="ARBA" id="ARBA00022737"/>
    </source>
</evidence>
<feature type="compositionally biased region" description="Polar residues" evidence="2">
    <location>
        <begin position="200"/>
        <end position="255"/>
    </location>
</feature>
<dbReference type="InterPro" id="IPR001478">
    <property type="entry name" value="PDZ"/>
</dbReference>
<dbReference type="SUPFAM" id="SSF50156">
    <property type="entry name" value="PDZ domain-like"/>
    <property type="match status" value="1"/>
</dbReference>
<dbReference type="PROSITE" id="PS50106">
    <property type="entry name" value="PDZ"/>
    <property type="match status" value="1"/>
</dbReference>
<protein>
    <submittedName>
        <fullName evidence="4">Na and H exchange regulatory factor</fullName>
    </submittedName>
</protein>
<reference evidence="4" key="1">
    <citation type="journal article" date="2017" name="Toxicon">
        <title>Venom-gland transcriptomics and venom proteomics of the Hentz striped scorpion (Centruroides hentzi; Buthidae) reveal high toxin diversity in a harmless member of a lethal family.</title>
        <authorList>
            <person name="Ward M.J."/>
            <person name="Ellsworth S.A."/>
            <person name="Rokyta D.R."/>
        </authorList>
    </citation>
    <scope>NUCLEOTIDE SEQUENCE</scope>
    <source>
        <tissue evidence="4">Venom gland</tissue>
    </source>
</reference>
<sequence length="290" mass="32585">MSSVELSEDAPAPRLCHLVKWDDFDGYGFNLHAEKSKAGQYIGKVDESSPAEYADLREGDCIIEVNGVNIANENHKQVVERIKAIPNETRLLVIDEEGKKWYKDRKLVVKGTQHNVVYNKTPVPRPRHKDLNGNRETLNGHLDHVTQSDSSNKENEEVNHKIEEKRIETPPKELEDEVNRTESCENSEKVEDRSKEEVGSSRSSTPQSLSKSENLASGGSTGSVPDSPQSFKGSNHQLNGSKVTNSNGAVDLNLNMSASEMRQLLASRKKHDPKKIQMDLRKKYDIIQQM</sequence>
<feature type="compositionally biased region" description="Basic and acidic residues" evidence="2">
    <location>
        <begin position="141"/>
        <end position="199"/>
    </location>
</feature>
<dbReference type="PANTHER" id="PTHR14191">
    <property type="entry name" value="PDZ DOMAIN CONTAINING PROTEIN"/>
    <property type="match status" value="1"/>
</dbReference>
<feature type="region of interest" description="Disordered" evidence="2">
    <location>
        <begin position="118"/>
        <end position="255"/>
    </location>
</feature>
<dbReference type="EMBL" id="GFWZ01000212">
    <property type="protein sequence ID" value="MBW20202.1"/>
    <property type="molecule type" value="Transcribed_RNA"/>
</dbReference>
<dbReference type="GO" id="GO:0016324">
    <property type="term" value="C:apical plasma membrane"/>
    <property type="evidence" value="ECO:0007669"/>
    <property type="project" value="TreeGrafter"/>
</dbReference>
<dbReference type="Pfam" id="PF00595">
    <property type="entry name" value="PDZ"/>
    <property type="match status" value="1"/>
</dbReference>
<keyword evidence="1" id="KW-0677">Repeat</keyword>
<dbReference type="GO" id="GO:0043495">
    <property type="term" value="F:protein-membrane adaptor activity"/>
    <property type="evidence" value="ECO:0007669"/>
    <property type="project" value="TreeGrafter"/>
</dbReference>
<dbReference type="CDD" id="cd06768">
    <property type="entry name" value="PDZ_NHERF-like"/>
    <property type="match status" value="1"/>
</dbReference>
<dbReference type="InterPro" id="IPR036034">
    <property type="entry name" value="PDZ_sf"/>
</dbReference>
<dbReference type="GO" id="GO:0072659">
    <property type="term" value="P:protein localization to plasma membrane"/>
    <property type="evidence" value="ECO:0007669"/>
    <property type="project" value="TreeGrafter"/>
</dbReference>
<dbReference type="InterPro" id="IPR051067">
    <property type="entry name" value="NHER"/>
</dbReference>
<evidence type="ECO:0000256" key="2">
    <source>
        <dbReference type="SAM" id="MobiDB-lite"/>
    </source>
</evidence>
<name>A0A2I9LP81_9SCOR</name>
<organism evidence="4">
    <name type="scientific">Centruroides hentzi</name>
    <dbReference type="NCBI Taxonomy" id="88313"/>
    <lineage>
        <taxon>Eukaryota</taxon>
        <taxon>Metazoa</taxon>
        <taxon>Ecdysozoa</taxon>
        <taxon>Arthropoda</taxon>
        <taxon>Chelicerata</taxon>
        <taxon>Arachnida</taxon>
        <taxon>Scorpiones</taxon>
        <taxon>Buthida</taxon>
        <taxon>Buthoidea</taxon>
        <taxon>Buthidae</taxon>
        <taxon>Centruroides</taxon>
    </lineage>
</organism>